<evidence type="ECO:0000313" key="3">
    <source>
        <dbReference type="EMBL" id="MQL98766.1"/>
    </source>
</evidence>
<reference evidence="3" key="1">
    <citation type="submission" date="2017-07" db="EMBL/GenBank/DDBJ databases">
        <title>Taro Niue Genome Assembly and Annotation.</title>
        <authorList>
            <person name="Atibalentja N."/>
            <person name="Keating K."/>
            <person name="Fields C.J."/>
        </authorList>
    </citation>
    <scope>NUCLEOTIDE SEQUENCE</scope>
    <source>
        <strain evidence="3">Niue_2</strain>
        <tissue evidence="3">Leaf</tissue>
    </source>
</reference>
<keyword evidence="4" id="KW-1185">Reference proteome</keyword>
<evidence type="ECO:0000256" key="2">
    <source>
        <dbReference type="SAM" id="Phobius"/>
    </source>
</evidence>
<feature type="non-terminal residue" evidence="3">
    <location>
        <position position="1"/>
    </location>
</feature>
<protein>
    <submittedName>
        <fullName evidence="3">Uncharacterized protein</fullName>
    </submittedName>
</protein>
<sequence length="509" mass="54636">MTKVKRSQVQNPAGSGIVIVYLAEVFCRFMRMLKHEEQENTGTQFSSEVFAVAFAVLAAGAVILTLNVLLLSGSSSEEQTRTSVPQDPVEGRSEEVAPTGVSDTGADEHSAALVGEETSARRGEEAPHNAEVPEGAASTATEALAVVEGTSTTMATSTATAAPAVVEGTLTTTAALPPIPPTEAAVGAIAQTVGAGGDGAEQIVETEEGGLRKSPVVAESQEAAAGVPGAAEEGPSIGQMSQAAKHQVISEEDRRPLSQVLGRKSPTLPSEAVLEAALECLEGQTSRVLPPCRTASQLEVLARCQQLSPEETPKHSSGACQTRYRAERDNDRDVDVEALVDGMSKSLKVLKRLAVRARDHKQMWEAEFDFCEELEAKYKARETELQEEALASILTDAKARGVVEYKARPDFKEDLEQFGARCYKVGLEAGEVRGQNLASLDYAREAFETAVKECWRRNQDSRLDGVQFMHFRSGMERQLDLSSVAARLRAKGSFPTEPVTREAHPYLLP</sequence>
<keyword evidence="2" id="KW-0472">Membrane</keyword>
<keyword evidence="2" id="KW-1133">Transmembrane helix</keyword>
<evidence type="ECO:0000313" key="4">
    <source>
        <dbReference type="Proteomes" id="UP000652761"/>
    </source>
</evidence>
<feature type="compositionally biased region" description="Low complexity" evidence="1">
    <location>
        <begin position="225"/>
        <end position="235"/>
    </location>
</feature>
<evidence type="ECO:0000256" key="1">
    <source>
        <dbReference type="SAM" id="MobiDB-lite"/>
    </source>
</evidence>
<name>A0A843VUR8_COLES</name>
<feature type="compositionally biased region" description="Basic and acidic residues" evidence="1">
    <location>
        <begin position="118"/>
        <end position="128"/>
    </location>
</feature>
<feature type="region of interest" description="Disordered" evidence="1">
    <location>
        <begin position="75"/>
        <end position="137"/>
    </location>
</feature>
<feature type="compositionally biased region" description="Polar residues" evidence="1">
    <location>
        <begin position="75"/>
        <end position="85"/>
    </location>
</feature>
<gene>
    <name evidence="3" type="ORF">Taro_031480</name>
</gene>
<keyword evidence="2" id="KW-0812">Transmembrane</keyword>
<comment type="caution">
    <text evidence="3">The sequence shown here is derived from an EMBL/GenBank/DDBJ whole genome shotgun (WGS) entry which is preliminary data.</text>
</comment>
<dbReference type="Proteomes" id="UP000652761">
    <property type="component" value="Unassembled WGS sequence"/>
</dbReference>
<dbReference type="EMBL" id="NMUH01002236">
    <property type="protein sequence ID" value="MQL98766.1"/>
    <property type="molecule type" value="Genomic_DNA"/>
</dbReference>
<dbReference type="AlphaFoldDB" id="A0A843VUR8"/>
<feature type="transmembrane region" description="Helical" evidence="2">
    <location>
        <begin position="49"/>
        <end position="71"/>
    </location>
</feature>
<feature type="region of interest" description="Disordered" evidence="1">
    <location>
        <begin position="225"/>
        <end position="256"/>
    </location>
</feature>
<proteinExistence type="predicted"/>
<accession>A0A843VUR8</accession>
<organism evidence="3 4">
    <name type="scientific">Colocasia esculenta</name>
    <name type="common">Wild taro</name>
    <name type="synonym">Arum esculentum</name>
    <dbReference type="NCBI Taxonomy" id="4460"/>
    <lineage>
        <taxon>Eukaryota</taxon>
        <taxon>Viridiplantae</taxon>
        <taxon>Streptophyta</taxon>
        <taxon>Embryophyta</taxon>
        <taxon>Tracheophyta</taxon>
        <taxon>Spermatophyta</taxon>
        <taxon>Magnoliopsida</taxon>
        <taxon>Liliopsida</taxon>
        <taxon>Araceae</taxon>
        <taxon>Aroideae</taxon>
        <taxon>Colocasieae</taxon>
        <taxon>Colocasia</taxon>
    </lineage>
</organism>